<evidence type="ECO:0000313" key="7">
    <source>
        <dbReference type="Proteomes" id="UP000607559"/>
    </source>
</evidence>
<feature type="domain" description="HTH crp-type" evidence="5">
    <location>
        <begin position="130"/>
        <end position="201"/>
    </location>
</feature>
<feature type="domain" description="Cyclic nucleotide-binding" evidence="4">
    <location>
        <begin position="17"/>
        <end position="116"/>
    </location>
</feature>
<dbReference type="SUPFAM" id="SSF46785">
    <property type="entry name" value="Winged helix' DNA-binding domain"/>
    <property type="match status" value="1"/>
</dbReference>
<proteinExistence type="predicted"/>
<comment type="caution">
    <text evidence="6">The sequence shown here is derived from an EMBL/GenBank/DDBJ whole genome shotgun (WGS) entry which is preliminary data.</text>
</comment>
<dbReference type="CDD" id="cd00092">
    <property type="entry name" value="HTH_CRP"/>
    <property type="match status" value="1"/>
</dbReference>
<keyword evidence="7" id="KW-1185">Reference proteome</keyword>
<dbReference type="AlphaFoldDB" id="A0A8J2XR65"/>
<dbReference type="GO" id="GO:0005829">
    <property type="term" value="C:cytosol"/>
    <property type="evidence" value="ECO:0007669"/>
    <property type="project" value="TreeGrafter"/>
</dbReference>
<evidence type="ECO:0000313" key="6">
    <source>
        <dbReference type="EMBL" id="GGA87799.1"/>
    </source>
</evidence>
<dbReference type="InterPro" id="IPR012318">
    <property type="entry name" value="HTH_CRP"/>
</dbReference>
<reference evidence="6" key="1">
    <citation type="journal article" date="2014" name="Int. J. Syst. Evol. Microbiol.">
        <title>Complete genome sequence of Corynebacterium casei LMG S-19264T (=DSM 44701T), isolated from a smear-ripened cheese.</title>
        <authorList>
            <consortium name="US DOE Joint Genome Institute (JGI-PGF)"/>
            <person name="Walter F."/>
            <person name="Albersmeier A."/>
            <person name="Kalinowski J."/>
            <person name="Ruckert C."/>
        </authorList>
    </citation>
    <scope>NUCLEOTIDE SEQUENCE</scope>
    <source>
        <strain evidence="6">CGMCC 1.15448</strain>
    </source>
</reference>
<dbReference type="InterPro" id="IPR018490">
    <property type="entry name" value="cNMP-bd_dom_sf"/>
</dbReference>
<dbReference type="SUPFAM" id="SSF51206">
    <property type="entry name" value="cAMP-binding domain-like"/>
    <property type="match status" value="1"/>
</dbReference>
<organism evidence="6 7">
    <name type="scientific">Puia dinghuensis</name>
    <dbReference type="NCBI Taxonomy" id="1792502"/>
    <lineage>
        <taxon>Bacteria</taxon>
        <taxon>Pseudomonadati</taxon>
        <taxon>Bacteroidota</taxon>
        <taxon>Chitinophagia</taxon>
        <taxon>Chitinophagales</taxon>
        <taxon>Chitinophagaceae</taxon>
        <taxon>Puia</taxon>
    </lineage>
</organism>
<gene>
    <name evidence="6" type="ORF">GCM10011511_08670</name>
</gene>
<dbReference type="SMART" id="SM00100">
    <property type="entry name" value="cNMP"/>
    <property type="match status" value="1"/>
</dbReference>
<dbReference type="PROSITE" id="PS51063">
    <property type="entry name" value="HTH_CRP_2"/>
    <property type="match status" value="1"/>
</dbReference>
<keyword evidence="2" id="KW-0238">DNA-binding</keyword>
<dbReference type="PANTHER" id="PTHR24567:SF26">
    <property type="entry name" value="REGULATORY PROTEIN YEIL"/>
    <property type="match status" value="1"/>
</dbReference>
<evidence type="ECO:0000259" key="4">
    <source>
        <dbReference type="PROSITE" id="PS50042"/>
    </source>
</evidence>
<name>A0A8J2XR65_9BACT</name>
<reference evidence="6" key="2">
    <citation type="submission" date="2020-09" db="EMBL/GenBank/DDBJ databases">
        <authorList>
            <person name="Sun Q."/>
            <person name="Zhou Y."/>
        </authorList>
    </citation>
    <scope>NUCLEOTIDE SEQUENCE</scope>
    <source>
        <strain evidence="6">CGMCC 1.15448</strain>
    </source>
</reference>
<dbReference type="Proteomes" id="UP000607559">
    <property type="component" value="Unassembled WGS sequence"/>
</dbReference>
<dbReference type="GO" id="GO:0003677">
    <property type="term" value="F:DNA binding"/>
    <property type="evidence" value="ECO:0007669"/>
    <property type="project" value="UniProtKB-KW"/>
</dbReference>
<dbReference type="InterPro" id="IPR000595">
    <property type="entry name" value="cNMP-bd_dom"/>
</dbReference>
<dbReference type="Pfam" id="PF13545">
    <property type="entry name" value="HTH_Crp_2"/>
    <property type="match status" value="1"/>
</dbReference>
<accession>A0A8J2XR65</accession>
<protein>
    <submittedName>
        <fullName evidence="6">Transcriptional regulator</fullName>
    </submittedName>
</protein>
<dbReference type="GO" id="GO:0003700">
    <property type="term" value="F:DNA-binding transcription factor activity"/>
    <property type="evidence" value="ECO:0007669"/>
    <property type="project" value="TreeGrafter"/>
</dbReference>
<dbReference type="CDD" id="cd00038">
    <property type="entry name" value="CAP_ED"/>
    <property type="match status" value="1"/>
</dbReference>
<dbReference type="PROSITE" id="PS50042">
    <property type="entry name" value="CNMP_BINDING_3"/>
    <property type="match status" value="1"/>
</dbReference>
<dbReference type="PANTHER" id="PTHR24567">
    <property type="entry name" value="CRP FAMILY TRANSCRIPTIONAL REGULATORY PROTEIN"/>
    <property type="match status" value="1"/>
</dbReference>
<evidence type="ECO:0000256" key="2">
    <source>
        <dbReference type="ARBA" id="ARBA00023125"/>
    </source>
</evidence>
<keyword evidence="3" id="KW-0804">Transcription</keyword>
<dbReference type="PRINTS" id="PR00034">
    <property type="entry name" value="HTHCRP"/>
</dbReference>
<dbReference type="EMBL" id="BMJC01000001">
    <property type="protein sequence ID" value="GGA87799.1"/>
    <property type="molecule type" value="Genomic_DNA"/>
</dbReference>
<dbReference type="InterPro" id="IPR014710">
    <property type="entry name" value="RmlC-like_jellyroll"/>
</dbReference>
<dbReference type="InterPro" id="IPR036388">
    <property type="entry name" value="WH-like_DNA-bd_sf"/>
</dbReference>
<evidence type="ECO:0000256" key="1">
    <source>
        <dbReference type="ARBA" id="ARBA00023015"/>
    </source>
</evidence>
<dbReference type="Pfam" id="PF00027">
    <property type="entry name" value="cNMP_binding"/>
    <property type="match status" value="1"/>
</dbReference>
<evidence type="ECO:0000259" key="5">
    <source>
        <dbReference type="PROSITE" id="PS51063"/>
    </source>
</evidence>
<dbReference type="SMART" id="SM00419">
    <property type="entry name" value="HTH_CRP"/>
    <property type="match status" value="1"/>
</dbReference>
<sequence length="209" mass="23552">MPEWLPAVTTHRKNLSFKKGELIFHEGEAVKGIYFVYQGTVKVHKKWGSEKELIIRFARQGSLFGHRGLGQDHHYPISATALSPVEACYIDLDFFQASLKVNQGLSQGLLQFFADELQKSERKMRDLAHMQVKGRVAQALLQLREDFGVTPDGYIGLTLSRQDLASLVGATYETVFRIINELAQEKLILVDGKDIAIADAIKLTDYTKE</sequence>
<dbReference type="Gene3D" id="1.10.10.10">
    <property type="entry name" value="Winged helix-like DNA-binding domain superfamily/Winged helix DNA-binding domain"/>
    <property type="match status" value="1"/>
</dbReference>
<evidence type="ECO:0000256" key="3">
    <source>
        <dbReference type="ARBA" id="ARBA00023163"/>
    </source>
</evidence>
<dbReference type="InterPro" id="IPR050397">
    <property type="entry name" value="Env_Response_Regulators"/>
</dbReference>
<dbReference type="InterPro" id="IPR036390">
    <property type="entry name" value="WH_DNA-bd_sf"/>
</dbReference>
<dbReference type="Gene3D" id="2.60.120.10">
    <property type="entry name" value="Jelly Rolls"/>
    <property type="match status" value="1"/>
</dbReference>
<keyword evidence="1" id="KW-0805">Transcription regulation</keyword>